<feature type="transmembrane region" description="Helical" evidence="1">
    <location>
        <begin position="75"/>
        <end position="94"/>
    </location>
</feature>
<dbReference type="InterPro" id="IPR007621">
    <property type="entry name" value="TPM_dom"/>
</dbReference>
<sequence length="213" mass="23495">MANGNILTEEERARVIGAIRTAEEKTAGEIYCVLARASDSYFFPAAFFVALSILVVSLPAALFLHYRWISVNPQWFVAAQLAALAMALLVLKFLPELRIYLVPRALLYRRAHDHALRQFLSHNIHLTRERTGALIFVSLSERYAEVAADAGINARVPQERWNTAVEKLTAHAAAGNLADGFVEAIQLVGAELAAHFPPDAANPDEIDNHLAEI</sequence>
<dbReference type="EMBL" id="CP000390">
    <property type="protein sequence ID" value="ABG64600.1"/>
    <property type="molecule type" value="Genomic_DNA"/>
</dbReference>
<organism evidence="3">
    <name type="scientific">Chelativorans sp. (strain BNC1)</name>
    <dbReference type="NCBI Taxonomy" id="266779"/>
    <lineage>
        <taxon>Bacteria</taxon>
        <taxon>Pseudomonadati</taxon>
        <taxon>Pseudomonadota</taxon>
        <taxon>Alphaproteobacteria</taxon>
        <taxon>Hyphomicrobiales</taxon>
        <taxon>Phyllobacteriaceae</taxon>
        <taxon>Chelativorans</taxon>
    </lineage>
</organism>
<dbReference type="eggNOG" id="COG3762">
    <property type="taxonomic scope" value="Bacteria"/>
</dbReference>
<feature type="transmembrane region" description="Helical" evidence="1">
    <location>
        <begin position="41"/>
        <end position="63"/>
    </location>
</feature>
<reference evidence="3" key="1">
    <citation type="submission" date="2006-06" db="EMBL/GenBank/DDBJ databases">
        <title>Complete sequence of chromosome of Chelativorans sp. BNC1.</title>
        <authorList>
            <consortium name="US DOE Joint Genome Institute"/>
            <person name="Copeland A."/>
            <person name="Lucas S."/>
            <person name="Lapidus A."/>
            <person name="Barry K."/>
            <person name="Detter J.C."/>
            <person name="Glavina del Rio T."/>
            <person name="Hammon N."/>
            <person name="Israni S."/>
            <person name="Dalin E."/>
            <person name="Tice H."/>
            <person name="Pitluck S."/>
            <person name="Chertkov O."/>
            <person name="Brettin T."/>
            <person name="Bruce D."/>
            <person name="Han C."/>
            <person name="Tapia R."/>
            <person name="Gilna P."/>
            <person name="Schmutz J."/>
            <person name="Larimer F."/>
            <person name="Land M."/>
            <person name="Hauser L."/>
            <person name="Kyrpides N."/>
            <person name="Mikhailova N."/>
            <person name="Richardson P."/>
        </authorList>
    </citation>
    <scope>NUCLEOTIDE SEQUENCE</scope>
    <source>
        <strain evidence="3">BNC1</strain>
    </source>
</reference>
<feature type="domain" description="TPM" evidence="2">
    <location>
        <begin position="97"/>
        <end position="190"/>
    </location>
</feature>
<dbReference type="STRING" id="266779.Meso_3228"/>
<keyword evidence="1" id="KW-0812">Transmembrane</keyword>
<gene>
    <name evidence="3" type="ordered locus">Meso_3228</name>
</gene>
<evidence type="ECO:0000259" key="2">
    <source>
        <dbReference type="Pfam" id="PF04536"/>
    </source>
</evidence>
<dbReference type="AlphaFoldDB" id="Q11DC5"/>
<dbReference type="PANTHER" id="PTHR30373">
    <property type="entry name" value="UPF0603 PROTEIN YGCG"/>
    <property type="match status" value="1"/>
</dbReference>
<dbReference type="HOGENOM" id="CLU_086382_0_0_5"/>
<dbReference type="Gene3D" id="3.10.310.50">
    <property type="match status" value="1"/>
</dbReference>
<evidence type="ECO:0000256" key="1">
    <source>
        <dbReference type="SAM" id="Phobius"/>
    </source>
</evidence>
<proteinExistence type="predicted"/>
<dbReference type="PANTHER" id="PTHR30373:SF8">
    <property type="entry name" value="BLL7265 PROTEIN"/>
    <property type="match status" value="1"/>
</dbReference>
<accession>Q11DC5</accession>
<dbReference type="Pfam" id="PF04536">
    <property type="entry name" value="TPM_phosphatase"/>
    <property type="match status" value="1"/>
</dbReference>
<keyword evidence="1" id="KW-1133">Transmembrane helix</keyword>
<evidence type="ECO:0000313" key="3">
    <source>
        <dbReference type="EMBL" id="ABG64600.1"/>
    </source>
</evidence>
<name>Q11DC5_CHESB</name>
<dbReference type="KEGG" id="mes:Meso_3228"/>
<protein>
    <recommendedName>
        <fullName evidence="2">TPM domain-containing protein</fullName>
    </recommendedName>
</protein>
<keyword evidence="1" id="KW-0472">Membrane</keyword>
<dbReference type="OrthoDB" id="5825388at2"/>